<dbReference type="EMBL" id="MCOG01000225">
    <property type="protein sequence ID" value="ORY24153.1"/>
    <property type="molecule type" value="Genomic_DNA"/>
</dbReference>
<accession>A0A1Y2ANJ9</accession>
<reference evidence="1 2" key="1">
    <citation type="submission" date="2016-08" db="EMBL/GenBank/DDBJ databases">
        <title>A Parts List for Fungal Cellulosomes Revealed by Comparative Genomics.</title>
        <authorList>
            <consortium name="DOE Joint Genome Institute"/>
            <person name="Haitjema C.H."/>
            <person name="Gilmore S.P."/>
            <person name="Henske J.K."/>
            <person name="Solomon K.V."/>
            <person name="De Groot R."/>
            <person name="Kuo A."/>
            <person name="Mondo S.J."/>
            <person name="Salamov A.A."/>
            <person name="Labutti K."/>
            <person name="Zhao Z."/>
            <person name="Chiniquy J."/>
            <person name="Barry K."/>
            <person name="Brewer H.M."/>
            <person name="Purvine S.O."/>
            <person name="Wright A.T."/>
            <person name="Boxma B."/>
            <person name="Van Alen T."/>
            <person name="Hackstein J.H."/>
            <person name="Baker S.E."/>
            <person name="Grigoriev I.V."/>
            <person name="O'Malley M.A."/>
        </authorList>
    </citation>
    <scope>NUCLEOTIDE SEQUENCE [LARGE SCALE GENOMIC DNA]</scope>
    <source>
        <strain evidence="1 2">G1</strain>
    </source>
</reference>
<proteinExistence type="predicted"/>
<evidence type="ECO:0000313" key="2">
    <source>
        <dbReference type="Proteomes" id="UP000193920"/>
    </source>
</evidence>
<keyword evidence="2" id="KW-1185">Reference proteome</keyword>
<sequence>MNQQNNDNTVLINKTDFENFIYYFIYHQDKLSFKSSSLLFKIILDVKLKNKGNKYIKNIKSVVSEIIKDKNINNNNLVGNIIKVFYNEGKYSNSLTIPITISIEINNKEINENSRLFIIKARGYSKSDINLEKIYDKLNKQELNKQNFILENYFIECYENIHNIKNNKLIIDLPKNSLKIDSWYWIFQIVIITVNENNITYYRSKQFTTMTKKETFIRDNGKKSYIYKLYKKVKEVQKVKKVQKNEIAKCELYYYSNSIYEGNDFKSKVELNLELEKVTENNENVKNSLSSNISLKNEKHLKKEINNKKEIIIKKNKSNKRKNNECPNVLESDNPAKKILSSLLGLVQQKPSPLVDVQLVLRNLSNLANPKNNPLMSYNQVNVNTSLLRFPLQHISPNLLYNNNLTLYPNIENVFKLASQSNYLNKTNSNYFNKKILFNQNNNR</sequence>
<name>A0A1Y2ANJ9_9FUNG</name>
<gene>
    <name evidence="1" type="ORF">LY90DRAFT_630579</name>
</gene>
<protein>
    <submittedName>
        <fullName evidence="1">Uncharacterized protein</fullName>
    </submittedName>
</protein>
<comment type="caution">
    <text evidence="1">The sequence shown here is derived from an EMBL/GenBank/DDBJ whole genome shotgun (WGS) entry which is preliminary data.</text>
</comment>
<organism evidence="1 2">
    <name type="scientific">Neocallimastix californiae</name>
    <dbReference type="NCBI Taxonomy" id="1754190"/>
    <lineage>
        <taxon>Eukaryota</taxon>
        <taxon>Fungi</taxon>
        <taxon>Fungi incertae sedis</taxon>
        <taxon>Chytridiomycota</taxon>
        <taxon>Chytridiomycota incertae sedis</taxon>
        <taxon>Neocallimastigomycetes</taxon>
        <taxon>Neocallimastigales</taxon>
        <taxon>Neocallimastigaceae</taxon>
        <taxon>Neocallimastix</taxon>
    </lineage>
</organism>
<dbReference type="Proteomes" id="UP000193920">
    <property type="component" value="Unassembled WGS sequence"/>
</dbReference>
<evidence type="ECO:0000313" key="1">
    <source>
        <dbReference type="EMBL" id="ORY24153.1"/>
    </source>
</evidence>
<dbReference type="AlphaFoldDB" id="A0A1Y2ANJ9"/>